<protein>
    <submittedName>
        <fullName evidence="1">Uncharacterized protein</fullName>
    </submittedName>
</protein>
<reference evidence="1" key="1">
    <citation type="journal article" date="2022" name="Int. J. Mol. Sci.">
        <title>Draft Genome of Tanacetum Coccineum: Genomic Comparison of Closely Related Tanacetum-Family Plants.</title>
        <authorList>
            <person name="Yamashiro T."/>
            <person name="Shiraishi A."/>
            <person name="Nakayama K."/>
            <person name="Satake H."/>
        </authorList>
    </citation>
    <scope>NUCLEOTIDE SEQUENCE</scope>
</reference>
<comment type="caution">
    <text evidence="1">The sequence shown here is derived from an EMBL/GenBank/DDBJ whole genome shotgun (WGS) entry which is preliminary data.</text>
</comment>
<reference evidence="1" key="2">
    <citation type="submission" date="2022-01" db="EMBL/GenBank/DDBJ databases">
        <authorList>
            <person name="Yamashiro T."/>
            <person name="Shiraishi A."/>
            <person name="Satake H."/>
            <person name="Nakayama K."/>
        </authorList>
    </citation>
    <scope>NUCLEOTIDE SEQUENCE</scope>
</reference>
<keyword evidence="2" id="KW-1185">Reference proteome</keyword>
<evidence type="ECO:0000313" key="2">
    <source>
        <dbReference type="Proteomes" id="UP001151760"/>
    </source>
</evidence>
<dbReference type="EMBL" id="BQNB010012079">
    <property type="protein sequence ID" value="GJS98902.1"/>
    <property type="molecule type" value="Genomic_DNA"/>
</dbReference>
<sequence>MFRVGGASLNWLLTTYDRSFSVMDVEDVEEWVVWIKPESFYAQSMVFEEDSKKRSKIGIVGLGLEEDKRPRTPLRESVECVSELGLHLLGSFPLIYRPLDERESLQGRFLFL</sequence>
<evidence type="ECO:0000313" key="1">
    <source>
        <dbReference type="EMBL" id="GJS98902.1"/>
    </source>
</evidence>
<proteinExistence type="predicted"/>
<name>A0ABQ5ACD0_9ASTR</name>
<gene>
    <name evidence="1" type="ORF">Tco_0820072</name>
</gene>
<organism evidence="1 2">
    <name type="scientific">Tanacetum coccineum</name>
    <dbReference type="NCBI Taxonomy" id="301880"/>
    <lineage>
        <taxon>Eukaryota</taxon>
        <taxon>Viridiplantae</taxon>
        <taxon>Streptophyta</taxon>
        <taxon>Embryophyta</taxon>
        <taxon>Tracheophyta</taxon>
        <taxon>Spermatophyta</taxon>
        <taxon>Magnoliopsida</taxon>
        <taxon>eudicotyledons</taxon>
        <taxon>Gunneridae</taxon>
        <taxon>Pentapetalae</taxon>
        <taxon>asterids</taxon>
        <taxon>campanulids</taxon>
        <taxon>Asterales</taxon>
        <taxon>Asteraceae</taxon>
        <taxon>Asteroideae</taxon>
        <taxon>Anthemideae</taxon>
        <taxon>Anthemidinae</taxon>
        <taxon>Tanacetum</taxon>
    </lineage>
</organism>
<accession>A0ABQ5ACD0</accession>
<dbReference type="Proteomes" id="UP001151760">
    <property type="component" value="Unassembled WGS sequence"/>
</dbReference>